<reference evidence="3" key="1">
    <citation type="submission" date="2023-07" db="EMBL/GenBank/DDBJ databases">
        <title>Dyadobacter sp. nov 'subterranea' isolated from contaminted grondwater.</title>
        <authorList>
            <person name="Szabo I."/>
            <person name="Al-Omari J."/>
            <person name="Szerdahelyi S.G."/>
            <person name="Rado J."/>
        </authorList>
    </citation>
    <scope>NUCLEOTIDE SEQUENCE [LARGE SCALE GENOMIC DNA]</scope>
    <source>
        <strain evidence="3">UP-52</strain>
    </source>
</reference>
<evidence type="ECO:0000259" key="1">
    <source>
        <dbReference type="Pfam" id="PF12728"/>
    </source>
</evidence>
<evidence type="ECO:0000313" key="3">
    <source>
        <dbReference type="Proteomes" id="UP000634134"/>
    </source>
</evidence>
<sequence length="154" mass="17577">MRTKILESDKKTQALRDEPKNLVLNKEFLTVKDSAFVLGCSTKAIHLMIRSGRLNAVNLSQRKTGILRSEIQKLFVLPELAVKPVKKVELIEEPLTKANCYTVEQITTLFGVSRDSVYSMVNRRRIPKFQEGKEIYISKKHIEKAYRLSKGAGK</sequence>
<evidence type="ECO:0000313" key="2">
    <source>
        <dbReference type="EMBL" id="MBE9461876.1"/>
    </source>
</evidence>
<accession>A0ABR9W8S2</accession>
<name>A0ABR9W8S2_9BACT</name>
<feature type="domain" description="Helix-turn-helix" evidence="1">
    <location>
        <begin position="101"/>
        <end position="144"/>
    </location>
</feature>
<keyword evidence="3" id="KW-1185">Reference proteome</keyword>
<dbReference type="InterPro" id="IPR041657">
    <property type="entry name" value="HTH_17"/>
</dbReference>
<dbReference type="Pfam" id="PF12728">
    <property type="entry name" value="HTH_17"/>
    <property type="match status" value="1"/>
</dbReference>
<organism evidence="2 3">
    <name type="scientific">Dyadobacter subterraneus</name>
    <dbReference type="NCBI Taxonomy" id="2773304"/>
    <lineage>
        <taxon>Bacteria</taxon>
        <taxon>Pseudomonadati</taxon>
        <taxon>Bacteroidota</taxon>
        <taxon>Cytophagia</taxon>
        <taxon>Cytophagales</taxon>
        <taxon>Spirosomataceae</taxon>
        <taxon>Dyadobacter</taxon>
    </lineage>
</organism>
<protein>
    <submittedName>
        <fullName evidence="2">Helix-turn-helix domain-containing protein</fullName>
    </submittedName>
</protein>
<gene>
    <name evidence="2" type="ORF">IEE83_08270</name>
</gene>
<dbReference type="EMBL" id="JACYGY010000001">
    <property type="protein sequence ID" value="MBE9461876.1"/>
    <property type="molecule type" value="Genomic_DNA"/>
</dbReference>
<comment type="caution">
    <text evidence="2">The sequence shown here is derived from an EMBL/GenBank/DDBJ whole genome shotgun (WGS) entry which is preliminary data.</text>
</comment>
<dbReference type="Proteomes" id="UP000634134">
    <property type="component" value="Unassembled WGS sequence"/>
</dbReference>
<dbReference type="RefSeq" id="WP_194120124.1">
    <property type="nucleotide sequence ID" value="NZ_JACYGY010000001.1"/>
</dbReference>
<proteinExistence type="predicted"/>